<evidence type="ECO:0000313" key="2">
    <source>
        <dbReference type="Proteomes" id="UP000007374"/>
    </source>
</evidence>
<dbReference type="eggNOG" id="ENOG5030ZB0">
    <property type="taxonomic scope" value="Bacteria"/>
</dbReference>
<dbReference type="AlphaFoldDB" id="K2NVG9"/>
<dbReference type="PATRIC" id="fig|1231190.3.peg.1013"/>
<sequence>MELIGGLFAGLLGGGSAAGGAAAAGAGITGIGALQTGASLLSVVAGIGSGVAANNAAKAEAEEIKFQDREEFIQGKETSTALKEELMRTVSDQTVAFAAGGVDLSSVSAQTARRQAVDDAEKELSINSNQRLQRSLARRRQAANVRARGRAQLFSSVVGAGQTLANDVIDRSQLGSLS</sequence>
<dbReference type="RefSeq" id="WP_009449520.1">
    <property type="nucleotide sequence ID" value="NZ_AMSI01000003.1"/>
</dbReference>
<reference evidence="1 2" key="1">
    <citation type="journal article" date="2012" name="J. Bacteriol.">
        <title>Genome Sequence of Nitratireductor indicus Type Strain C115.</title>
        <authorList>
            <person name="Lai Q."/>
            <person name="Li G."/>
            <person name="Yu Z."/>
            <person name="Shao Z."/>
        </authorList>
    </citation>
    <scope>NUCLEOTIDE SEQUENCE [LARGE SCALE GENOMIC DNA]</scope>
    <source>
        <strain evidence="1 2">C115</strain>
    </source>
</reference>
<accession>K2NVG9</accession>
<keyword evidence="2" id="KW-1185">Reference proteome</keyword>
<dbReference type="EMBL" id="AMSI01000003">
    <property type="protein sequence ID" value="EKF43330.1"/>
    <property type="molecule type" value="Genomic_DNA"/>
</dbReference>
<organism evidence="1 2">
    <name type="scientific">Nitratireductor indicus C115</name>
    <dbReference type="NCBI Taxonomy" id="1231190"/>
    <lineage>
        <taxon>Bacteria</taxon>
        <taxon>Pseudomonadati</taxon>
        <taxon>Pseudomonadota</taxon>
        <taxon>Alphaproteobacteria</taxon>
        <taxon>Hyphomicrobiales</taxon>
        <taxon>Phyllobacteriaceae</taxon>
        <taxon>Nitratireductor</taxon>
    </lineage>
</organism>
<comment type="caution">
    <text evidence="1">The sequence shown here is derived from an EMBL/GenBank/DDBJ whole genome shotgun (WGS) entry which is preliminary data.</text>
</comment>
<dbReference type="Proteomes" id="UP000007374">
    <property type="component" value="Unassembled WGS sequence"/>
</dbReference>
<gene>
    <name evidence="1" type="ORF">NA8A_04843</name>
</gene>
<dbReference type="STRING" id="721133.SAMN05216176_101336"/>
<evidence type="ECO:0000313" key="1">
    <source>
        <dbReference type="EMBL" id="EKF43330.1"/>
    </source>
</evidence>
<protein>
    <submittedName>
        <fullName evidence="1">Uncharacterized protein</fullName>
    </submittedName>
</protein>
<proteinExistence type="predicted"/>
<name>K2NVG9_9HYPH</name>